<dbReference type="InterPro" id="IPR008974">
    <property type="entry name" value="TRAF-like"/>
</dbReference>
<reference evidence="4" key="3">
    <citation type="submission" date="2018-08" db="UniProtKB">
        <authorList>
            <consortium name="EnsemblPlants"/>
        </authorList>
    </citation>
    <scope>IDENTIFICATION</scope>
    <source>
        <strain evidence="4">Yugu1</strain>
    </source>
</reference>
<dbReference type="EMBL" id="CM003536">
    <property type="protein sequence ID" value="RCV42822.1"/>
    <property type="molecule type" value="Genomic_DNA"/>
</dbReference>
<dbReference type="AlphaFoldDB" id="K4ALY2"/>
<dbReference type="OrthoDB" id="662532at2759"/>
<proteinExistence type="predicted"/>
<feature type="domain" description="MATH" evidence="2">
    <location>
        <begin position="29"/>
        <end position="97"/>
    </location>
</feature>
<dbReference type="InterPro" id="IPR002083">
    <property type="entry name" value="MATH/TRAF_dom"/>
</dbReference>
<dbReference type="OMA" id="VAGRNWH"/>
<dbReference type="Proteomes" id="UP000004995">
    <property type="component" value="Unassembled WGS sequence"/>
</dbReference>
<dbReference type="CDD" id="cd00121">
    <property type="entry name" value="MATH"/>
    <property type="match status" value="1"/>
</dbReference>
<evidence type="ECO:0000256" key="1">
    <source>
        <dbReference type="SAM" id="MobiDB-lite"/>
    </source>
</evidence>
<protein>
    <recommendedName>
        <fullName evidence="2">MATH domain-containing protein</fullName>
    </recommendedName>
</protein>
<dbReference type="Pfam" id="PF22486">
    <property type="entry name" value="MATH_2"/>
    <property type="match status" value="1"/>
</dbReference>
<dbReference type="SUPFAM" id="SSF49599">
    <property type="entry name" value="TRAF domain-like"/>
    <property type="match status" value="1"/>
</dbReference>
<accession>K4ALY2</accession>
<evidence type="ECO:0000259" key="2">
    <source>
        <dbReference type="PROSITE" id="PS50144"/>
    </source>
</evidence>
<sequence length="97" mass="10356">MPTSSPATGDGAPPTSASSSSSIIFGSMSGSHVLKIVCYSHSKQSVVNGRSIKSCRFYVAGRNWHVQYNPNGWKSEDTDCISLYLVLDDNVAEAVKA</sequence>
<evidence type="ECO:0000313" key="3">
    <source>
        <dbReference type="EMBL" id="RCV42822.1"/>
    </source>
</evidence>
<dbReference type="Gene3D" id="2.60.210.10">
    <property type="entry name" value="Apoptosis, Tumor Necrosis Factor Receptor Associated Protein 2, Chain A"/>
    <property type="match status" value="1"/>
</dbReference>
<dbReference type="GO" id="GO:0016567">
    <property type="term" value="P:protein ubiquitination"/>
    <property type="evidence" value="ECO:0007669"/>
    <property type="project" value="InterPro"/>
</dbReference>
<dbReference type="HOGENOM" id="CLU_138200_1_0_1"/>
<dbReference type="PROSITE" id="PS50144">
    <property type="entry name" value="MATH"/>
    <property type="match status" value="1"/>
</dbReference>
<name>K4ALY2_SETIT</name>
<dbReference type="PANTHER" id="PTHR26379:SF215">
    <property type="entry name" value="BTB DOMAIN-CONTAINING PROTEIN"/>
    <property type="match status" value="1"/>
</dbReference>
<feature type="region of interest" description="Disordered" evidence="1">
    <location>
        <begin position="1"/>
        <end position="21"/>
    </location>
</feature>
<dbReference type="Gramene" id="KQK88991">
    <property type="protein sequence ID" value="KQK88991"/>
    <property type="gene ID" value="SETIT_039917mg"/>
</dbReference>
<reference evidence="3 5" key="1">
    <citation type="journal article" date="2012" name="Nat. Biotechnol.">
        <title>Reference genome sequence of the model plant Setaria.</title>
        <authorList>
            <person name="Bennetzen J.L."/>
            <person name="Schmutz J."/>
            <person name="Wang H."/>
            <person name="Percifield R."/>
            <person name="Hawkins J."/>
            <person name="Pontaroli A.C."/>
            <person name="Estep M."/>
            <person name="Feng L."/>
            <person name="Vaughn J.N."/>
            <person name="Grimwood J."/>
            <person name="Jenkins J."/>
            <person name="Barry K."/>
            <person name="Lindquist E."/>
            <person name="Hellsten U."/>
            <person name="Deshpande S."/>
            <person name="Wang X."/>
            <person name="Wu X."/>
            <person name="Mitros T."/>
            <person name="Triplett J."/>
            <person name="Yang X."/>
            <person name="Ye C.Y."/>
            <person name="Mauro-Herrera M."/>
            <person name="Wang L."/>
            <person name="Li P."/>
            <person name="Sharma M."/>
            <person name="Sharma R."/>
            <person name="Ronald P.C."/>
            <person name="Panaud O."/>
            <person name="Kellogg E.A."/>
            <person name="Brutnell T.P."/>
            <person name="Doust A.N."/>
            <person name="Tuskan G.A."/>
            <person name="Rokhsar D."/>
            <person name="Devos K.M."/>
        </authorList>
    </citation>
    <scope>NUCLEOTIDE SEQUENCE [LARGE SCALE GENOMIC DNA]</scope>
    <source>
        <strain evidence="5">cv. Yugu1</strain>
        <strain evidence="3">Yugu1</strain>
    </source>
</reference>
<keyword evidence="5" id="KW-1185">Reference proteome</keyword>
<dbReference type="EnsemblPlants" id="KQK88991">
    <property type="protein sequence ID" value="KQK88991"/>
    <property type="gene ID" value="SETIT_039917mg"/>
</dbReference>
<evidence type="ECO:0000313" key="4">
    <source>
        <dbReference type="EnsemblPlants" id="KQK88991"/>
    </source>
</evidence>
<reference evidence="3" key="2">
    <citation type="submission" date="2015-07" db="EMBL/GenBank/DDBJ databases">
        <authorList>
            <person name="Noorani M."/>
        </authorList>
    </citation>
    <scope>NUCLEOTIDE SEQUENCE</scope>
    <source>
        <strain evidence="3">Yugu1</strain>
    </source>
</reference>
<dbReference type="EMBL" id="AGNK02005600">
    <property type="status" value="NOT_ANNOTATED_CDS"/>
    <property type="molecule type" value="Genomic_DNA"/>
</dbReference>
<dbReference type="InterPro" id="IPR045005">
    <property type="entry name" value="BPM1-6"/>
</dbReference>
<evidence type="ECO:0000313" key="5">
    <source>
        <dbReference type="Proteomes" id="UP000004995"/>
    </source>
</evidence>
<gene>
    <name evidence="3" type="ORF">SETIT_9G246500v2</name>
</gene>
<dbReference type="PANTHER" id="PTHR26379">
    <property type="entry name" value="BTB/POZ AND MATH DOMAIN-CONTAINING PROTEIN 1"/>
    <property type="match status" value="1"/>
</dbReference>
<organism evidence="3">
    <name type="scientific">Setaria italica</name>
    <name type="common">Foxtail millet</name>
    <name type="synonym">Panicum italicum</name>
    <dbReference type="NCBI Taxonomy" id="4555"/>
    <lineage>
        <taxon>Eukaryota</taxon>
        <taxon>Viridiplantae</taxon>
        <taxon>Streptophyta</taxon>
        <taxon>Embryophyta</taxon>
        <taxon>Tracheophyta</taxon>
        <taxon>Spermatophyta</taxon>
        <taxon>Magnoliopsida</taxon>
        <taxon>Liliopsida</taxon>
        <taxon>Poales</taxon>
        <taxon>Poaceae</taxon>
        <taxon>PACMAD clade</taxon>
        <taxon>Panicoideae</taxon>
        <taxon>Panicodae</taxon>
        <taxon>Paniceae</taxon>
        <taxon>Cenchrinae</taxon>
        <taxon>Setaria</taxon>
    </lineage>
</organism>